<evidence type="ECO:0000313" key="2">
    <source>
        <dbReference type="Proteomes" id="UP001138500"/>
    </source>
</evidence>
<sequence length="135" mass="14344">MTPKMAPEPSSMMSQPLSCASALSPTHVGSVAVMEPTPSPVTIRAMMSCASWKLVAWRTTPTRTTMQAPVAVFFLPKRLPMTKQVRAPTAAPTSYSATAVPSRVEFRAFSSGVVVSIAGKVATKEGSVRRPFMSA</sequence>
<accession>A0A9W7SUH6</accession>
<protein>
    <submittedName>
        <fullName evidence="1">Uncharacterized protein</fullName>
    </submittedName>
</protein>
<dbReference type="Proteomes" id="UP001138500">
    <property type="component" value="Unassembled WGS sequence"/>
</dbReference>
<comment type="caution">
    <text evidence="1">The sequence shown here is derived from an EMBL/GenBank/DDBJ whole genome shotgun (WGS) entry which is preliminary data.</text>
</comment>
<reference evidence="1 2" key="2">
    <citation type="journal article" date="2021" name="Curr. Genet.">
        <title>Genetic response to nitrogen starvation in the aggressive Eucalyptus foliar pathogen Teratosphaeria destructans.</title>
        <authorList>
            <person name="Havenga M."/>
            <person name="Wingfield B.D."/>
            <person name="Wingfield M.J."/>
            <person name="Dreyer L.L."/>
            <person name="Roets F."/>
            <person name="Aylward J."/>
        </authorList>
    </citation>
    <scope>NUCLEOTIDE SEQUENCE [LARGE SCALE GENOMIC DNA]</scope>
    <source>
        <strain evidence="1">CMW44962</strain>
    </source>
</reference>
<gene>
    <name evidence="1" type="ORF">Tdes44962_MAKER09053</name>
</gene>
<organism evidence="1 2">
    <name type="scientific">Teratosphaeria destructans</name>
    <dbReference type="NCBI Taxonomy" id="418781"/>
    <lineage>
        <taxon>Eukaryota</taxon>
        <taxon>Fungi</taxon>
        <taxon>Dikarya</taxon>
        <taxon>Ascomycota</taxon>
        <taxon>Pezizomycotina</taxon>
        <taxon>Dothideomycetes</taxon>
        <taxon>Dothideomycetidae</taxon>
        <taxon>Mycosphaerellales</taxon>
        <taxon>Teratosphaeriaceae</taxon>
        <taxon>Teratosphaeria</taxon>
    </lineage>
</organism>
<name>A0A9W7SUH6_9PEZI</name>
<proteinExistence type="predicted"/>
<reference evidence="1 2" key="1">
    <citation type="journal article" date="2018" name="IMA Fungus">
        <title>IMA Genome-F 10: Nine draft genome sequences of Claviceps purpurea s.lat., including C. arundinis, C. humidiphila, and C. cf. spartinae, pseudomolecules for the pitch canker pathogen Fusarium circinatum, draft genome of Davidsoniella eucalypti, Grosmannia galeiformis, Quambalaria eucalypti, and Teratosphaeria destructans.</title>
        <authorList>
            <person name="Wingfield B.D."/>
            <person name="Liu M."/>
            <person name="Nguyen H.D."/>
            <person name="Lane F.A."/>
            <person name="Morgan S.W."/>
            <person name="De Vos L."/>
            <person name="Wilken P.M."/>
            <person name="Duong T.A."/>
            <person name="Aylward J."/>
            <person name="Coetzee M.P."/>
            <person name="Dadej K."/>
            <person name="De Beer Z.W."/>
            <person name="Findlay W."/>
            <person name="Havenga M."/>
            <person name="Kolarik M."/>
            <person name="Menzies J.G."/>
            <person name="Naidoo K."/>
            <person name="Pochopski O."/>
            <person name="Shoukouhi P."/>
            <person name="Santana Q.C."/>
            <person name="Seifert K.A."/>
            <person name="Soal N."/>
            <person name="Steenkamp E.T."/>
            <person name="Tatham C.T."/>
            <person name="van der Nest M.A."/>
            <person name="Wingfield M.J."/>
        </authorList>
    </citation>
    <scope>NUCLEOTIDE SEQUENCE [LARGE SCALE GENOMIC DNA]</scope>
    <source>
        <strain evidence="1">CMW44962</strain>
    </source>
</reference>
<evidence type="ECO:0000313" key="1">
    <source>
        <dbReference type="EMBL" id="KAH9830397.1"/>
    </source>
</evidence>
<dbReference type="EMBL" id="RIBY02001279">
    <property type="protein sequence ID" value="KAH9830397.1"/>
    <property type="molecule type" value="Genomic_DNA"/>
</dbReference>
<dbReference type="AlphaFoldDB" id="A0A9W7SUH6"/>
<keyword evidence="2" id="KW-1185">Reference proteome</keyword>